<dbReference type="GO" id="GO:0005886">
    <property type="term" value="C:plasma membrane"/>
    <property type="evidence" value="ECO:0007669"/>
    <property type="project" value="UniProtKB-SubCell"/>
</dbReference>
<dbReference type="AlphaFoldDB" id="A0A0C9M419"/>
<keyword evidence="11" id="KW-0443">Lipid metabolism</keyword>
<proteinExistence type="predicted"/>
<keyword evidence="19" id="KW-1185">Reference proteome</keyword>
<evidence type="ECO:0000259" key="17">
    <source>
        <dbReference type="PROSITE" id="PS50035"/>
    </source>
</evidence>
<evidence type="ECO:0000256" key="12">
    <source>
        <dbReference type="ARBA" id="ARBA00023136"/>
    </source>
</evidence>
<feature type="transmembrane region" description="Helical" evidence="16">
    <location>
        <begin position="39"/>
        <end position="59"/>
    </location>
</feature>
<dbReference type="InterPro" id="IPR027379">
    <property type="entry name" value="CLS_N"/>
</dbReference>
<comment type="subcellular location">
    <subcellularLocation>
        <location evidence="3">Cell membrane</location>
        <topology evidence="3">Multi-pass membrane protein</topology>
    </subcellularLocation>
    <subcellularLocation>
        <location evidence="2">Secreted</location>
    </subcellularLocation>
</comment>
<evidence type="ECO:0000256" key="15">
    <source>
        <dbReference type="NCBIfam" id="TIGR04265"/>
    </source>
</evidence>
<evidence type="ECO:0000256" key="4">
    <source>
        <dbReference type="ARBA" id="ARBA00022475"/>
    </source>
</evidence>
<dbReference type="PANTHER" id="PTHR21248:SF22">
    <property type="entry name" value="PHOSPHOLIPASE D"/>
    <property type="match status" value="1"/>
</dbReference>
<comment type="caution">
    <text evidence="18">The sequence shown here is derived from an EMBL/GenBank/DDBJ whole genome shotgun (WGS) entry which is preliminary data.</text>
</comment>
<evidence type="ECO:0000256" key="2">
    <source>
        <dbReference type="ARBA" id="ARBA00004613"/>
    </source>
</evidence>
<dbReference type="NCBIfam" id="TIGR04265">
    <property type="entry name" value="bac_cardiolipin"/>
    <property type="match status" value="1"/>
</dbReference>
<gene>
    <name evidence="18" type="primary">cls</name>
    <name evidence="18" type="ORF">SP6_43_01990</name>
</gene>
<organism evidence="18 19">
    <name type="scientific">Sphingomonas paucimobilis NBRC 13935</name>
    <dbReference type="NCBI Taxonomy" id="1219050"/>
    <lineage>
        <taxon>Bacteria</taxon>
        <taxon>Pseudomonadati</taxon>
        <taxon>Pseudomonadota</taxon>
        <taxon>Alphaproteobacteria</taxon>
        <taxon>Sphingomonadales</taxon>
        <taxon>Sphingomonadaceae</taxon>
        <taxon>Sphingomonas</taxon>
    </lineage>
</organism>
<keyword evidence="10 16" id="KW-1133">Transmembrane helix</keyword>
<comment type="function">
    <text evidence="1">Could be a virulence factor.</text>
</comment>
<dbReference type="InterPro" id="IPR001736">
    <property type="entry name" value="PLipase_D/transphosphatidylase"/>
</dbReference>
<dbReference type="Proteomes" id="UP000032025">
    <property type="component" value="Unassembled WGS sequence"/>
</dbReference>
<keyword evidence="13" id="KW-0594">Phospholipid biosynthesis</keyword>
<name>A0A0C9M419_SPHPI</name>
<dbReference type="CDD" id="cd09158">
    <property type="entry name" value="PLDc_EcCLS_like_2"/>
    <property type="match status" value="1"/>
</dbReference>
<evidence type="ECO:0000256" key="14">
    <source>
        <dbReference type="ARBA" id="ARBA00023264"/>
    </source>
</evidence>
<keyword evidence="8 16" id="KW-0812">Transmembrane</keyword>
<dbReference type="PROSITE" id="PS50035">
    <property type="entry name" value="PLD"/>
    <property type="match status" value="2"/>
</dbReference>
<evidence type="ECO:0000256" key="16">
    <source>
        <dbReference type="SAM" id="Phobius"/>
    </source>
</evidence>
<keyword evidence="9" id="KW-0677">Repeat</keyword>
<dbReference type="GO" id="GO:0008808">
    <property type="term" value="F:cardiolipin synthase activity"/>
    <property type="evidence" value="ECO:0007669"/>
    <property type="project" value="UniProtKB-UniRule"/>
</dbReference>
<reference evidence="18 19" key="1">
    <citation type="submission" date="2014-08" db="EMBL/GenBank/DDBJ databases">
        <title>Whole genome shotgun sequence of Sphingomonas paucimobilis NBRC 13935.</title>
        <authorList>
            <person name="Hosoyama A."/>
            <person name="Hashimoto M."/>
            <person name="Hosoyama Y."/>
            <person name="Noguchi M."/>
            <person name="Uohara A."/>
            <person name="Ohji S."/>
            <person name="Katano-Makiyama Y."/>
            <person name="Ichikawa N."/>
            <person name="Kimura A."/>
            <person name="Yamazoe A."/>
            <person name="Fujita N."/>
        </authorList>
    </citation>
    <scope>NUCLEOTIDE SEQUENCE [LARGE SCALE GENOMIC DNA]</scope>
    <source>
        <strain evidence="18 19">NBRC 13935</strain>
    </source>
</reference>
<evidence type="ECO:0000256" key="6">
    <source>
        <dbReference type="ARBA" id="ARBA00022525"/>
    </source>
</evidence>
<dbReference type="Gene3D" id="3.30.870.10">
    <property type="entry name" value="Endonuclease Chain A"/>
    <property type="match status" value="2"/>
</dbReference>
<evidence type="ECO:0000256" key="9">
    <source>
        <dbReference type="ARBA" id="ARBA00022737"/>
    </source>
</evidence>
<keyword evidence="4" id="KW-1003">Cell membrane</keyword>
<dbReference type="InterPro" id="IPR022924">
    <property type="entry name" value="Cardiolipin_synthase"/>
</dbReference>
<keyword evidence="12 16" id="KW-0472">Membrane</keyword>
<dbReference type="GO" id="GO:0032049">
    <property type="term" value="P:cardiolipin biosynthetic process"/>
    <property type="evidence" value="ECO:0007669"/>
    <property type="project" value="UniProtKB-UniRule"/>
</dbReference>
<evidence type="ECO:0000313" key="19">
    <source>
        <dbReference type="Proteomes" id="UP000032025"/>
    </source>
</evidence>
<keyword evidence="7" id="KW-0808">Transferase</keyword>
<feature type="domain" description="PLD phosphodiesterase" evidence="17">
    <location>
        <begin position="246"/>
        <end position="273"/>
    </location>
</feature>
<evidence type="ECO:0000256" key="7">
    <source>
        <dbReference type="ARBA" id="ARBA00022679"/>
    </source>
</evidence>
<evidence type="ECO:0000256" key="13">
    <source>
        <dbReference type="ARBA" id="ARBA00023209"/>
    </source>
</evidence>
<dbReference type="EC" id="2.7.8.-" evidence="15"/>
<keyword evidence="6" id="KW-0964">Secreted</keyword>
<accession>A0A0C9M419</accession>
<dbReference type="EMBL" id="BBJS01000043">
    <property type="protein sequence ID" value="GAN14700.1"/>
    <property type="molecule type" value="Genomic_DNA"/>
</dbReference>
<feature type="domain" description="PLD phosphodiesterase" evidence="17">
    <location>
        <begin position="419"/>
        <end position="446"/>
    </location>
</feature>
<dbReference type="GO" id="GO:0005576">
    <property type="term" value="C:extracellular region"/>
    <property type="evidence" value="ECO:0007669"/>
    <property type="project" value="UniProtKB-SubCell"/>
</dbReference>
<keyword evidence="14" id="KW-1208">Phospholipid metabolism</keyword>
<dbReference type="Pfam" id="PF13091">
    <property type="entry name" value="PLDc_2"/>
    <property type="match status" value="2"/>
</dbReference>
<dbReference type="SUPFAM" id="SSF56024">
    <property type="entry name" value="Phospholipase D/nuclease"/>
    <property type="match status" value="2"/>
</dbReference>
<dbReference type="InterPro" id="IPR025202">
    <property type="entry name" value="PLD-like_dom"/>
</dbReference>
<keyword evidence="5" id="KW-0444">Lipid biosynthesis</keyword>
<evidence type="ECO:0000313" key="18">
    <source>
        <dbReference type="EMBL" id="GAN14700.1"/>
    </source>
</evidence>
<feature type="transmembrane region" description="Helical" evidence="16">
    <location>
        <begin position="71"/>
        <end position="89"/>
    </location>
</feature>
<protein>
    <recommendedName>
        <fullName evidence="15">Cardiolipin synthase</fullName>
        <ecNumber evidence="15">2.7.8.-</ecNumber>
    </recommendedName>
</protein>
<evidence type="ECO:0000256" key="11">
    <source>
        <dbReference type="ARBA" id="ARBA00023098"/>
    </source>
</evidence>
<evidence type="ECO:0000256" key="3">
    <source>
        <dbReference type="ARBA" id="ARBA00004651"/>
    </source>
</evidence>
<dbReference type="CDD" id="cd09152">
    <property type="entry name" value="PLDc_EcCLS_like_1"/>
    <property type="match status" value="1"/>
</dbReference>
<dbReference type="Pfam" id="PF13396">
    <property type="entry name" value="PLDc_N"/>
    <property type="match status" value="1"/>
</dbReference>
<evidence type="ECO:0000256" key="10">
    <source>
        <dbReference type="ARBA" id="ARBA00022989"/>
    </source>
</evidence>
<evidence type="ECO:0000256" key="1">
    <source>
        <dbReference type="ARBA" id="ARBA00003145"/>
    </source>
</evidence>
<dbReference type="SMART" id="SM00155">
    <property type="entry name" value="PLDc"/>
    <property type="match status" value="2"/>
</dbReference>
<evidence type="ECO:0000256" key="8">
    <source>
        <dbReference type="ARBA" id="ARBA00022692"/>
    </source>
</evidence>
<evidence type="ECO:0000256" key="5">
    <source>
        <dbReference type="ARBA" id="ARBA00022516"/>
    </source>
</evidence>
<dbReference type="PANTHER" id="PTHR21248">
    <property type="entry name" value="CARDIOLIPIN SYNTHASE"/>
    <property type="match status" value="1"/>
</dbReference>
<sequence length="506" mass="55884">MGGTLRPGVHTAAAMLGSDHFAQHGFFIAKGDEVNLGVALEWLAVAAPWAIRIGALIVVPFRRSPAATQSWLLLFFVAPWLGLVLYLAIGRPFHPRWRRERVAQLWPIIDRAVSCIDRVARPAELPLAQASAASLVSGIGRMPLLQGNEVDFLTDYDATINLLVEDIGHANDHVHLLFYIFATDAAGHKVIAALRQAALRGVRCRVLVDAIGSRTWAARIERELRPAGVEVHEILPIRVLGRTTRFDLRNHRKIAVIDGRIGYTGSQNIIDADHGWGWPNWEVMARVRGPVVGELQAVFVADWFLETEKELADGHLYPPANDAGSSLGQVLPSGPDLEHGGIDELFVALIHSARERVLISTPYFVPSEPLLQALQVAILKGAEVHLLLSGRSDHPLVHLAQQSYYSELLSAGARIHLFQPGFLHAKHMSIDETVAVVGSSNVDMRSFALNSEISLVLYDRDATLALRRIEDARLEQSIRLMPSDWESRNLVRKCAENVARLFSPLL</sequence>